<protein>
    <submittedName>
        <fullName evidence="2">Uncharacterized protein</fullName>
    </submittedName>
</protein>
<accession>A0A9N9SIE2</accession>
<gene>
    <name evidence="2" type="ORF">PHAECO_LOCUS8166</name>
</gene>
<sequence>MNSQELLDGSGVSFMAQQFQLLNSQLATLSAGMNDIRALLAEQNEKIDGCMAHIVNLREENESLKVRVTDLEKKMDATSAPTIYSEVTSRLEREKNVIINGIDESVDDTKAVSNILLELNLPKPLHPTRMYRLGKQDLSKIRPLKVEFSSRQEALSILTRRPKLPLKEFPNVKIKNDYTPRLREELTSMYKEIEQRRAHGENLRVKFVSKQPTIVSATPKRPRDE</sequence>
<dbReference type="Proteomes" id="UP001153737">
    <property type="component" value="Chromosome 4"/>
</dbReference>
<keyword evidence="1" id="KW-0175">Coiled coil</keyword>
<reference evidence="2" key="2">
    <citation type="submission" date="2022-10" db="EMBL/GenBank/DDBJ databases">
        <authorList>
            <consortium name="ENA_rothamsted_submissions"/>
            <consortium name="culmorum"/>
            <person name="King R."/>
        </authorList>
    </citation>
    <scope>NUCLEOTIDE SEQUENCE</scope>
</reference>
<evidence type="ECO:0000313" key="3">
    <source>
        <dbReference type="Proteomes" id="UP001153737"/>
    </source>
</evidence>
<keyword evidence="3" id="KW-1185">Reference proteome</keyword>
<reference evidence="2" key="1">
    <citation type="submission" date="2022-01" db="EMBL/GenBank/DDBJ databases">
        <authorList>
            <person name="King R."/>
        </authorList>
    </citation>
    <scope>NUCLEOTIDE SEQUENCE</scope>
</reference>
<feature type="coiled-coil region" evidence="1">
    <location>
        <begin position="40"/>
        <end position="74"/>
    </location>
</feature>
<dbReference type="PANTHER" id="PTHR37445">
    <property type="entry name" value="PROTEIN CBG24663"/>
    <property type="match status" value="1"/>
</dbReference>
<dbReference type="OrthoDB" id="6778678at2759"/>
<dbReference type="AlphaFoldDB" id="A0A9N9SIE2"/>
<dbReference type="PANTHER" id="PTHR37445:SF3">
    <property type="entry name" value="ZINC FINGER PHD-TYPE DOMAIN-CONTAINING PROTEIN"/>
    <property type="match status" value="1"/>
</dbReference>
<proteinExistence type="predicted"/>
<evidence type="ECO:0000313" key="2">
    <source>
        <dbReference type="EMBL" id="CAG9820758.1"/>
    </source>
</evidence>
<evidence type="ECO:0000256" key="1">
    <source>
        <dbReference type="SAM" id="Coils"/>
    </source>
</evidence>
<organism evidence="2 3">
    <name type="scientific">Phaedon cochleariae</name>
    <name type="common">Mustard beetle</name>
    <dbReference type="NCBI Taxonomy" id="80249"/>
    <lineage>
        <taxon>Eukaryota</taxon>
        <taxon>Metazoa</taxon>
        <taxon>Ecdysozoa</taxon>
        <taxon>Arthropoda</taxon>
        <taxon>Hexapoda</taxon>
        <taxon>Insecta</taxon>
        <taxon>Pterygota</taxon>
        <taxon>Neoptera</taxon>
        <taxon>Endopterygota</taxon>
        <taxon>Coleoptera</taxon>
        <taxon>Polyphaga</taxon>
        <taxon>Cucujiformia</taxon>
        <taxon>Chrysomeloidea</taxon>
        <taxon>Chrysomelidae</taxon>
        <taxon>Chrysomelinae</taxon>
        <taxon>Chrysomelini</taxon>
        <taxon>Phaedon</taxon>
    </lineage>
</organism>
<dbReference type="EMBL" id="OU896710">
    <property type="protein sequence ID" value="CAG9820758.1"/>
    <property type="molecule type" value="Genomic_DNA"/>
</dbReference>
<name>A0A9N9SIE2_PHACE</name>